<dbReference type="Pfam" id="PF01678">
    <property type="entry name" value="DAP_epimerase"/>
    <property type="match status" value="2"/>
</dbReference>
<keyword evidence="4" id="KW-0028">Amino-acid biosynthesis</keyword>
<organism evidence="8">
    <name type="scientific">marine metagenome</name>
    <dbReference type="NCBI Taxonomy" id="408172"/>
    <lineage>
        <taxon>unclassified sequences</taxon>
        <taxon>metagenomes</taxon>
        <taxon>ecological metagenomes</taxon>
    </lineage>
</organism>
<evidence type="ECO:0000256" key="2">
    <source>
        <dbReference type="ARBA" id="ARBA00010219"/>
    </source>
</evidence>
<dbReference type="GO" id="GO:0009089">
    <property type="term" value="P:lysine biosynthetic process via diaminopimelate"/>
    <property type="evidence" value="ECO:0007669"/>
    <property type="project" value="UniProtKB-UniPathway"/>
</dbReference>
<evidence type="ECO:0000256" key="4">
    <source>
        <dbReference type="ARBA" id="ARBA00022605"/>
    </source>
</evidence>
<evidence type="ECO:0000256" key="1">
    <source>
        <dbReference type="ARBA" id="ARBA00005196"/>
    </source>
</evidence>
<name>A0A381X2F9_9ZZZZ</name>
<sequence length="274" mass="30386">MNLRAYKMDGLGNDFVIFDNRKKVTHLDKSEIIKIADRNFIGCDQLIFINKSNDYDAELDFYNSDGGNSTACGNGTRCIAYFISKEKNKEEIIFKTQSGVLKSKILGNNIVETNIGTPKFGWKEIPLSKEIDNTNLGITIFDQDGISLTGGYALSVGNPHLIFFVNKVENYDLPKIGPDLEKHSMFPEKCNVTLAKIESKKLIKVKVWERGVGITKACGTAACATAVAGYKKELTQNIVDIQFELGAITISIDKNNSVNMKGKVSEIKEIDIKI</sequence>
<dbReference type="EC" id="5.1.1.7" evidence="3"/>
<dbReference type="PROSITE" id="PS01326">
    <property type="entry name" value="DAP_EPIMERASE"/>
    <property type="match status" value="1"/>
</dbReference>
<evidence type="ECO:0000256" key="7">
    <source>
        <dbReference type="ARBA" id="ARBA00051712"/>
    </source>
</evidence>
<dbReference type="PANTHER" id="PTHR31689">
    <property type="entry name" value="DIAMINOPIMELATE EPIMERASE, CHLOROPLASTIC"/>
    <property type="match status" value="1"/>
</dbReference>
<keyword evidence="6" id="KW-0413">Isomerase</keyword>
<protein>
    <recommendedName>
        <fullName evidence="3">diaminopimelate epimerase</fullName>
        <ecNumber evidence="3">5.1.1.7</ecNumber>
    </recommendedName>
</protein>
<comment type="similarity">
    <text evidence="2">Belongs to the diaminopimelate epimerase family.</text>
</comment>
<dbReference type="HAMAP" id="MF_00197">
    <property type="entry name" value="DAP_epimerase"/>
    <property type="match status" value="1"/>
</dbReference>
<dbReference type="InterPro" id="IPR001653">
    <property type="entry name" value="DAP_epimerase_DapF"/>
</dbReference>
<evidence type="ECO:0000256" key="3">
    <source>
        <dbReference type="ARBA" id="ARBA00013080"/>
    </source>
</evidence>
<gene>
    <name evidence="8" type="ORF">METZ01_LOCUS111830</name>
</gene>
<dbReference type="PANTHER" id="PTHR31689:SF0">
    <property type="entry name" value="DIAMINOPIMELATE EPIMERASE"/>
    <property type="match status" value="1"/>
</dbReference>
<dbReference type="NCBIfam" id="TIGR00652">
    <property type="entry name" value="DapF"/>
    <property type="match status" value="1"/>
</dbReference>
<dbReference type="AlphaFoldDB" id="A0A381X2F9"/>
<comment type="catalytic activity">
    <reaction evidence="7">
        <text>(2S,6S)-2,6-diaminopimelate = meso-2,6-diaminopimelate</text>
        <dbReference type="Rhea" id="RHEA:15393"/>
        <dbReference type="ChEBI" id="CHEBI:57609"/>
        <dbReference type="ChEBI" id="CHEBI:57791"/>
        <dbReference type="EC" id="5.1.1.7"/>
    </reaction>
</comment>
<dbReference type="InterPro" id="IPR018510">
    <property type="entry name" value="DAP_epimerase_AS"/>
</dbReference>
<dbReference type="GO" id="GO:0008837">
    <property type="term" value="F:diaminopimelate epimerase activity"/>
    <property type="evidence" value="ECO:0007669"/>
    <property type="project" value="UniProtKB-EC"/>
</dbReference>
<dbReference type="SUPFAM" id="SSF54506">
    <property type="entry name" value="Diaminopimelate epimerase-like"/>
    <property type="match status" value="2"/>
</dbReference>
<dbReference type="UniPathway" id="UPA00034">
    <property type="reaction ID" value="UER00025"/>
</dbReference>
<keyword evidence="5" id="KW-0457">Lysine biosynthesis</keyword>
<comment type="pathway">
    <text evidence="1">Amino-acid biosynthesis; L-lysine biosynthesis via DAP pathway; DL-2,6-diaminopimelate from LL-2,6-diaminopimelate: step 1/1.</text>
</comment>
<accession>A0A381X2F9</accession>
<dbReference type="EMBL" id="UINC01013691">
    <property type="protein sequence ID" value="SVA58976.1"/>
    <property type="molecule type" value="Genomic_DNA"/>
</dbReference>
<dbReference type="GO" id="GO:0005829">
    <property type="term" value="C:cytosol"/>
    <property type="evidence" value="ECO:0007669"/>
    <property type="project" value="TreeGrafter"/>
</dbReference>
<evidence type="ECO:0000256" key="6">
    <source>
        <dbReference type="ARBA" id="ARBA00023235"/>
    </source>
</evidence>
<evidence type="ECO:0000256" key="5">
    <source>
        <dbReference type="ARBA" id="ARBA00023154"/>
    </source>
</evidence>
<proteinExistence type="inferred from homology"/>
<evidence type="ECO:0000313" key="8">
    <source>
        <dbReference type="EMBL" id="SVA58976.1"/>
    </source>
</evidence>
<dbReference type="Gene3D" id="3.10.310.10">
    <property type="entry name" value="Diaminopimelate Epimerase, Chain A, domain 1"/>
    <property type="match status" value="2"/>
</dbReference>
<reference evidence="8" key="1">
    <citation type="submission" date="2018-05" db="EMBL/GenBank/DDBJ databases">
        <authorList>
            <person name="Lanie J.A."/>
            <person name="Ng W.-L."/>
            <person name="Kazmierczak K.M."/>
            <person name="Andrzejewski T.M."/>
            <person name="Davidsen T.M."/>
            <person name="Wayne K.J."/>
            <person name="Tettelin H."/>
            <person name="Glass J.I."/>
            <person name="Rusch D."/>
            <person name="Podicherti R."/>
            <person name="Tsui H.-C.T."/>
            <person name="Winkler M.E."/>
        </authorList>
    </citation>
    <scope>NUCLEOTIDE SEQUENCE</scope>
</reference>